<keyword evidence="3 5" id="KW-1133">Transmembrane helix</keyword>
<dbReference type="Gene3D" id="3.40.1710.10">
    <property type="entry name" value="abc type-2 transporter like domain"/>
    <property type="match status" value="1"/>
</dbReference>
<reference evidence="7 8" key="1">
    <citation type="submission" date="2016-10" db="EMBL/GenBank/DDBJ databases">
        <authorList>
            <person name="de Groot N.N."/>
        </authorList>
    </citation>
    <scope>NUCLEOTIDE SEQUENCE [LARGE SCALE GENOMIC DNA]</scope>
    <source>
        <strain evidence="7 8">CGMCC 1.10449</strain>
    </source>
</reference>
<dbReference type="STRING" id="553311.SAMN05216231_1514"/>
<dbReference type="EMBL" id="FNKD01000002">
    <property type="protein sequence ID" value="SDQ44754.1"/>
    <property type="molecule type" value="Genomic_DNA"/>
</dbReference>
<dbReference type="Proteomes" id="UP000199444">
    <property type="component" value="Unassembled WGS sequence"/>
</dbReference>
<feature type="domain" description="ABC-2 type transporter transmembrane" evidence="6">
    <location>
        <begin position="19"/>
        <end position="332"/>
    </location>
</feature>
<evidence type="ECO:0000313" key="8">
    <source>
        <dbReference type="Proteomes" id="UP000199444"/>
    </source>
</evidence>
<proteinExistence type="predicted"/>
<protein>
    <submittedName>
        <fullName evidence="7">ABC-2 type transport system permease protein</fullName>
    </submittedName>
</protein>
<feature type="transmembrane region" description="Helical" evidence="5">
    <location>
        <begin position="277"/>
        <end position="295"/>
    </location>
</feature>
<sequence>MSSILATRFMHWKKQFTSLVFWLLFPLVATIGIITVTDVLQEDSKVPVGIVLEEETNASNELVQEIKTIPFARIKELSEDEALYQLRKHELDSVFIIHHGFEEKILENSRNQLITSYQSDLSFAYSPVKEIVLSYVQQETGKSKAAFVVKELIQQHGGKQEWSYEEIVTRSNQIEQDENLLTTSFSFNAAPVKTSKDTALLSIWGLWAICSMLSTLLLFDWVIKEKQSNTRIRFAFTRWTLKSYLLQNFILYSVLFFIVDLLTVITLYFAFGEWISILNLIIYRILISLAAFLLAHLFKTTFLYYSMSFGITLFVTISSGAVLPSGVIANWAGFDLFNPILPLLNGEFISLWSLVVILFAIVWLVRKEKYNA</sequence>
<accession>A0A1H1AYK4</accession>
<keyword evidence="2 5" id="KW-0812">Transmembrane</keyword>
<evidence type="ECO:0000256" key="3">
    <source>
        <dbReference type="ARBA" id="ARBA00022989"/>
    </source>
</evidence>
<evidence type="ECO:0000259" key="6">
    <source>
        <dbReference type="Pfam" id="PF12698"/>
    </source>
</evidence>
<dbReference type="GO" id="GO:0016020">
    <property type="term" value="C:membrane"/>
    <property type="evidence" value="ECO:0007669"/>
    <property type="project" value="UniProtKB-SubCell"/>
</dbReference>
<evidence type="ECO:0000256" key="5">
    <source>
        <dbReference type="SAM" id="Phobius"/>
    </source>
</evidence>
<evidence type="ECO:0000256" key="4">
    <source>
        <dbReference type="ARBA" id="ARBA00023136"/>
    </source>
</evidence>
<dbReference type="GO" id="GO:0140359">
    <property type="term" value="F:ABC-type transporter activity"/>
    <property type="evidence" value="ECO:0007669"/>
    <property type="project" value="InterPro"/>
</dbReference>
<evidence type="ECO:0000256" key="1">
    <source>
        <dbReference type="ARBA" id="ARBA00004141"/>
    </source>
</evidence>
<evidence type="ECO:0000256" key="2">
    <source>
        <dbReference type="ARBA" id="ARBA00022692"/>
    </source>
</evidence>
<gene>
    <name evidence="7" type="ORF">SAMN05216231_1514</name>
</gene>
<keyword evidence="8" id="KW-1185">Reference proteome</keyword>
<dbReference type="Pfam" id="PF12698">
    <property type="entry name" value="ABC2_membrane_3"/>
    <property type="match status" value="1"/>
</dbReference>
<keyword evidence="4 5" id="KW-0472">Membrane</keyword>
<feature type="transmembrane region" description="Helical" evidence="5">
    <location>
        <begin position="348"/>
        <end position="365"/>
    </location>
</feature>
<feature type="transmembrane region" description="Helical" evidence="5">
    <location>
        <begin position="244"/>
        <end position="271"/>
    </location>
</feature>
<dbReference type="InterPro" id="IPR013525">
    <property type="entry name" value="ABC2_TM"/>
</dbReference>
<name>A0A1H1AYK4_9BACI</name>
<comment type="subcellular location">
    <subcellularLocation>
        <location evidence="1">Membrane</location>
        <topology evidence="1">Multi-pass membrane protein</topology>
    </subcellularLocation>
</comment>
<feature type="transmembrane region" description="Helical" evidence="5">
    <location>
        <begin position="201"/>
        <end position="223"/>
    </location>
</feature>
<organism evidence="7 8">
    <name type="scientific">Virgibacillus salinus</name>
    <dbReference type="NCBI Taxonomy" id="553311"/>
    <lineage>
        <taxon>Bacteria</taxon>
        <taxon>Bacillati</taxon>
        <taxon>Bacillota</taxon>
        <taxon>Bacilli</taxon>
        <taxon>Bacillales</taxon>
        <taxon>Bacillaceae</taxon>
        <taxon>Virgibacillus</taxon>
    </lineage>
</organism>
<feature type="transmembrane region" description="Helical" evidence="5">
    <location>
        <begin position="302"/>
        <end position="328"/>
    </location>
</feature>
<dbReference type="AlphaFoldDB" id="A0A1H1AYK4"/>
<evidence type="ECO:0000313" key="7">
    <source>
        <dbReference type="EMBL" id="SDQ44754.1"/>
    </source>
</evidence>
<dbReference type="RefSeq" id="WP_092492372.1">
    <property type="nucleotide sequence ID" value="NZ_FNKD01000002.1"/>
</dbReference>